<protein>
    <submittedName>
        <fullName evidence="1">Uncharacterized protein</fullName>
    </submittedName>
</protein>
<organism evidence="1">
    <name type="scientific">marine metagenome</name>
    <dbReference type="NCBI Taxonomy" id="408172"/>
    <lineage>
        <taxon>unclassified sequences</taxon>
        <taxon>metagenomes</taxon>
        <taxon>ecological metagenomes</taxon>
    </lineage>
</organism>
<name>A0A382MPL3_9ZZZZ</name>
<proteinExistence type="predicted"/>
<sequence length="103" mass="12135">MQNLSDITEKQTRYIIQGLHDVLPEYKSDAILTQRVTKIMQKLTENHSMYQFSSEELDIICMGLNDCIYVLDDILKDLEECDIPEGREYRSEIERITEFLSKV</sequence>
<dbReference type="EMBL" id="UINC01095013">
    <property type="protein sequence ID" value="SVC50749.1"/>
    <property type="molecule type" value="Genomic_DNA"/>
</dbReference>
<evidence type="ECO:0000313" key="1">
    <source>
        <dbReference type="EMBL" id="SVC50749.1"/>
    </source>
</evidence>
<reference evidence="1" key="1">
    <citation type="submission" date="2018-05" db="EMBL/GenBank/DDBJ databases">
        <authorList>
            <person name="Lanie J.A."/>
            <person name="Ng W.-L."/>
            <person name="Kazmierczak K.M."/>
            <person name="Andrzejewski T.M."/>
            <person name="Davidsen T.M."/>
            <person name="Wayne K.J."/>
            <person name="Tettelin H."/>
            <person name="Glass J.I."/>
            <person name="Rusch D."/>
            <person name="Podicherti R."/>
            <person name="Tsui H.-C.T."/>
            <person name="Winkler M.E."/>
        </authorList>
    </citation>
    <scope>NUCLEOTIDE SEQUENCE</scope>
</reference>
<dbReference type="AlphaFoldDB" id="A0A382MPL3"/>
<gene>
    <name evidence="1" type="ORF">METZ01_LOCUS303603</name>
</gene>
<accession>A0A382MPL3</accession>